<dbReference type="AlphaFoldDB" id="A0A5C5WD02"/>
<dbReference type="InterPro" id="IPR029058">
    <property type="entry name" value="AB_hydrolase_fold"/>
</dbReference>
<evidence type="ECO:0000259" key="1">
    <source>
        <dbReference type="Pfam" id="PF12697"/>
    </source>
</evidence>
<evidence type="ECO:0000313" key="2">
    <source>
        <dbReference type="EMBL" id="TWT48796.1"/>
    </source>
</evidence>
<dbReference type="Pfam" id="PF12697">
    <property type="entry name" value="Abhydrolase_6"/>
    <property type="match status" value="1"/>
</dbReference>
<organism evidence="2 3">
    <name type="scientific">Botrimarina hoheduenensis</name>
    <dbReference type="NCBI Taxonomy" id="2528000"/>
    <lineage>
        <taxon>Bacteria</taxon>
        <taxon>Pseudomonadati</taxon>
        <taxon>Planctomycetota</taxon>
        <taxon>Planctomycetia</taxon>
        <taxon>Pirellulales</taxon>
        <taxon>Lacipirellulaceae</taxon>
        <taxon>Botrimarina</taxon>
    </lineage>
</organism>
<dbReference type="SUPFAM" id="SSF53474">
    <property type="entry name" value="alpha/beta-Hydrolases"/>
    <property type="match status" value="1"/>
</dbReference>
<accession>A0A5C5WD02</accession>
<comment type="caution">
    <text evidence="2">The sequence shown here is derived from an EMBL/GenBank/DDBJ whole genome shotgun (WGS) entry which is preliminary data.</text>
</comment>
<proteinExistence type="predicted"/>
<dbReference type="Gene3D" id="3.40.50.1820">
    <property type="entry name" value="alpha/beta hydrolase"/>
    <property type="match status" value="1"/>
</dbReference>
<name>A0A5C5WD02_9BACT</name>
<protein>
    <submittedName>
        <fullName evidence="2">Alpha/beta hydrolase family protein</fullName>
    </submittedName>
</protein>
<feature type="domain" description="AB hydrolase-1" evidence="1">
    <location>
        <begin position="363"/>
        <end position="636"/>
    </location>
</feature>
<dbReference type="EMBL" id="SJPH01000001">
    <property type="protein sequence ID" value="TWT48796.1"/>
    <property type="molecule type" value="Genomic_DNA"/>
</dbReference>
<evidence type="ECO:0000313" key="3">
    <source>
        <dbReference type="Proteomes" id="UP000318995"/>
    </source>
</evidence>
<sequence>MIVRYESIVRANLRTRPFQSANAALLTVVLLASLGSGCASSEQWIQRRPADSPYAARLLGVGNDKPRFSETTRQVATKAGLNPEIDDQRQRLLTLLADAHGETGAPEVEFALAELAAVQADSLREDGDDDAAIGFYAESLVHGYHALAGDPLRRIGGATSRYNTSLQSLLRLLQSRDQVHPGARIPLPHSEHGCSIAVELHSSHWRQEDFDGFEFAEDFQVLALRNHYHTTGVGVPLVAKRDHPDRNHPEDRFYPTTLCYPLTAFVRVESADHHQPATPAADPHQGLRLVLELHDTMEHEQLNLAGRRTPLASDLTTPLAYFLNQPQFQESKISNSGLFQPEQLEAYQGLYLLEPYDPNRIPVVMVHGLWSSPATWMEMFNDLRSDPRIRSRYQFWFYLYPTASPFFVSAAQMREDLQQVKQTFDPNDSTLAMDQMVLVGHSMGGLMSRLQAVNSGDDFWRVVATDDFSKLKADEESRTHVSRLFYFQPDSSVRRVVTIGSPHRGSRFANGVTRWVGNKLIELPVKTIARRQELFRDNPGLFLPAATSMMTSLDSLAPDSPMLSALLTARSAPWVSYHNVVGDAPRSGPASWFTTRGDGVVSLASARLDDLPGLESQVIVPDSHVTLHRHPQTVAEVQRILLAQAAELEGYDPLQASLTIPRSSPAMPTVRLVSGSEPLDTPLPASVR</sequence>
<dbReference type="GO" id="GO:0016787">
    <property type="term" value="F:hydrolase activity"/>
    <property type="evidence" value="ECO:0007669"/>
    <property type="project" value="UniProtKB-KW"/>
</dbReference>
<gene>
    <name evidence="2" type="ORF">Pla111_05710</name>
</gene>
<dbReference type="InterPro" id="IPR000073">
    <property type="entry name" value="AB_hydrolase_1"/>
</dbReference>
<dbReference type="RefSeq" id="WP_231930602.1">
    <property type="nucleotide sequence ID" value="NZ_SJPH01000001.1"/>
</dbReference>
<reference evidence="2 3" key="1">
    <citation type="submission" date="2019-02" db="EMBL/GenBank/DDBJ databases">
        <title>Deep-cultivation of Planctomycetes and their phenomic and genomic characterization uncovers novel biology.</title>
        <authorList>
            <person name="Wiegand S."/>
            <person name="Jogler M."/>
            <person name="Boedeker C."/>
            <person name="Pinto D."/>
            <person name="Vollmers J."/>
            <person name="Rivas-Marin E."/>
            <person name="Kohn T."/>
            <person name="Peeters S.H."/>
            <person name="Heuer A."/>
            <person name="Rast P."/>
            <person name="Oberbeckmann S."/>
            <person name="Bunk B."/>
            <person name="Jeske O."/>
            <person name="Meyerdierks A."/>
            <person name="Storesund J.E."/>
            <person name="Kallscheuer N."/>
            <person name="Luecker S."/>
            <person name="Lage O.M."/>
            <person name="Pohl T."/>
            <person name="Merkel B.J."/>
            <person name="Hornburger P."/>
            <person name="Mueller R.-W."/>
            <person name="Bruemmer F."/>
            <person name="Labrenz M."/>
            <person name="Spormann A.M."/>
            <person name="Op Den Camp H."/>
            <person name="Overmann J."/>
            <person name="Amann R."/>
            <person name="Jetten M.S.M."/>
            <person name="Mascher T."/>
            <person name="Medema M.H."/>
            <person name="Devos D.P."/>
            <person name="Kaster A.-K."/>
            <person name="Ovreas L."/>
            <person name="Rohde M."/>
            <person name="Galperin M.Y."/>
            <person name="Jogler C."/>
        </authorList>
    </citation>
    <scope>NUCLEOTIDE SEQUENCE [LARGE SCALE GENOMIC DNA]</scope>
    <source>
        <strain evidence="2 3">Pla111</strain>
    </source>
</reference>
<keyword evidence="2" id="KW-0378">Hydrolase</keyword>
<keyword evidence="3" id="KW-1185">Reference proteome</keyword>
<dbReference type="Proteomes" id="UP000318995">
    <property type="component" value="Unassembled WGS sequence"/>
</dbReference>